<dbReference type="SUPFAM" id="SSF55620">
    <property type="entry name" value="Tetrahydrobiopterin biosynthesis enzymes-like"/>
    <property type="match status" value="3"/>
</dbReference>
<dbReference type="OrthoDB" id="9804698at2"/>
<comment type="similarity">
    <text evidence="3">Belongs to the PTPS family. QueD subfamily.</text>
</comment>
<dbReference type="InterPro" id="IPR007115">
    <property type="entry name" value="6-PTP_synth/QueD"/>
</dbReference>
<evidence type="ECO:0000256" key="4">
    <source>
        <dbReference type="ARBA" id="ARBA00012982"/>
    </source>
</evidence>
<comment type="catalytic activity">
    <reaction evidence="10">
        <text>7,8-dihydroneopterin 3'-triphosphate + H2O = 6-carboxy-5,6,7,8-tetrahydropterin + triphosphate + acetaldehyde + 2 H(+)</text>
        <dbReference type="Rhea" id="RHEA:27966"/>
        <dbReference type="ChEBI" id="CHEBI:15343"/>
        <dbReference type="ChEBI" id="CHEBI:15377"/>
        <dbReference type="ChEBI" id="CHEBI:15378"/>
        <dbReference type="ChEBI" id="CHEBI:18036"/>
        <dbReference type="ChEBI" id="CHEBI:58462"/>
        <dbReference type="ChEBI" id="CHEBI:61032"/>
        <dbReference type="EC" id="4.1.2.50"/>
    </reaction>
</comment>
<evidence type="ECO:0000313" key="11">
    <source>
        <dbReference type="EMBL" id="TCT22111.1"/>
    </source>
</evidence>
<comment type="cofactor">
    <cofactor evidence="1">
        <name>Zn(2+)</name>
        <dbReference type="ChEBI" id="CHEBI:29105"/>
    </cofactor>
</comment>
<keyword evidence="6" id="KW-0479">Metal-binding</keyword>
<keyword evidence="7" id="KW-0862">Zinc</keyword>
<reference evidence="11 12" key="1">
    <citation type="submission" date="2019-03" db="EMBL/GenBank/DDBJ databases">
        <title>Genomic Encyclopedia of Type Strains, Phase IV (KMG-IV): sequencing the most valuable type-strain genomes for metagenomic binning, comparative biology and taxonomic classification.</title>
        <authorList>
            <person name="Goeker M."/>
        </authorList>
    </citation>
    <scope>NUCLEOTIDE SEQUENCE [LARGE SCALE GENOMIC DNA]</scope>
    <source>
        <strain evidence="11 12">DSM 13587</strain>
    </source>
</reference>
<comment type="caution">
    <text evidence="11">The sequence shown here is derived from an EMBL/GenBank/DDBJ whole genome shotgun (WGS) entry which is preliminary data.</text>
</comment>
<evidence type="ECO:0000313" key="12">
    <source>
        <dbReference type="Proteomes" id="UP000295717"/>
    </source>
</evidence>
<dbReference type="PANTHER" id="PTHR12589:SF7">
    <property type="entry name" value="6-PYRUVOYL TETRAHYDROBIOPTERIN SYNTHASE"/>
    <property type="match status" value="1"/>
</dbReference>
<dbReference type="Gene3D" id="3.30.479.10">
    <property type="entry name" value="6-pyruvoyl tetrahydropterin synthase/QueD"/>
    <property type="match status" value="3"/>
</dbReference>
<accession>A0A4R3N1X9</accession>
<keyword evidence="12" id="KW-1185">Reference proteome</keyword>
<evidence type="ECO:0000256" key="2">
    <source>
        <dbReference type="ARBA" id="ARBA00005061"/>
    </source>
</evidence>
<gene>
    <name evidence="11" type="ORF">EDC35_103209</name>
</gene>
<proteinExistence type="inferred from homology"/>
<name>A0A4R3N1X9_9GAMM</name>
<evidence type="ECO:0000256" key="10">
    <source>
        <dbReference type="ARBA" id="ARBA00048807"/>
    </source>
</evidence>
<dbReference type="EC" id="4.1.2.50" evidence="4"/>
<dbReference type="InterPro" id="IPR038418">
    <property type="entry name" value="6-PTP_synth/QueD_sf"/>
</dbReference>
<evidence type="ECO:0000256" key="5">
    <source>
        <dbReference type="ARBA" id="ARBA00018141"/>
    </source>
</evidence>
<evidence type="ECO:0000256" key="7">
    <source>
        <dbReference type="ARBA" id="ARBA00022833"/>
    </source>
</evidence>
<evidence type="ECO:0000256" key="1">
    <source>
        <dbReference type="ARBA" id="ARBA00001947"/>
    </source>
</evidence>
<dbReference type="AlphaFoldDB" id="A0A4R3N1X9"/>
<dbReference type="Proteomes" id="UP000295717">
    <property type="component" value="Unassembled WGS sequence"/>
</dbReference>
<keyword evidence="8" id="KW-0456">Lyase</keyword>
<dbReference type="PANTHER" id="PTHR12589">
    <property type="entry name" value="PYRUVOYL TETRAHYDROBIOPTERIN SYNTHASE"/>
    <property type="match status" value="1"/>
</dbReference>
<dbReference type="GO" id="GO:0046872">
    <property type="term" value="F:metal ion binding"/>
    <property type="evidence" value="ECO:0007669"/>
    <property type="project" value="UniProtKB-KW"/>
</dbReference>
<dbReference type="RefSeq" id="WP_132976513.1">
    <property type="nucleotide sequence ID" value="NZ_SMAO01000003.1"/>
</dbReference>
<sequence length="364" mass="40895">MSERLLHVAAAPFEAACHIPILPEGHRSRRLHGHSFRARVRADLPSDWAPFPGAATGRLTEALKECIDALDYRNLNEILPVPTDENLARWVRARLTAPGIESVGIQSTHDQGADLDGADHVHLWHRFRFEAAHCLPNVPADHPCGRLHGHGFEVILHADQTLADEDMGMDFDRLAALWAPLQTELHYACLNDIAGLENPTSERLSHWIWQRLKPELPVLSWVTVYETATAGCHYDGTHYRIWKEQRFESALRLVAAPDGDPRRRLHGHSYLLRLHLTAPLDTVLGWTVDYGDVKRIFNPVYQLLDHHRLDALPGLDAADPGSLTRWIRARIADDLPQLDRIDLHETPGCGATLCWGELGPALPT</sequence>
<dbReference type="GO" id="GO:0070497">
    <property type="term" value="F:6-carboxytetrahydropterin synthase activity"/>
    <property type="evidence" value="ECO:0007669"/>
    <property type="project" value="UniProtKB-EC"/>
</dbReference>
<comment type="pathway">
    <text evidence="2">Purine metabolism; 7-cyano-7-deazaguanine biosynthesis.</text>
</comment>
<dbReference type="EMBL" id="SMAO01000003">
    <property type="protein sequence ID" value="TCT22111.1"/>
    <property type="molecule type" value="Genomic_DNA"/>
</dbReference>
<protein>
    <recommendedName>
        <fullName evidence="5">6-carboxy-5,6,7,8-tetrahydropterin synthase</fullName>
        <ecNumber evidence="4">4.1.2.50</ecNumber>
    </recommendedName>
    <alternativeName>
        <fullName evidence="9">Queuosine biosynthesis protein QueD</fullName>
    </alternativeName>
</protein>
<evidence type="ECO:0000256" key="8">
    <source>
        <dbReference type="ARBA" id="ARBA00023239"/>
    </source>
</evidence>
<evidence type="ECO:0000256" key="3">
    <source>
        <dbReference type="ARBA" id="ARBA00008900"/>
    </source>
</evidence>
<evidence type="ECO:0000256" key="9">
    <source>
        <dbReference type="ARBA" id="ARBA00031449"/>
    </source>
</evidence>
<dbReference type="Pfam" id="PF01242">
    <property type="entry name" value="PTPS"/>
    <property type="match status" value="3"/>
</dbReference>
<dbReference type="UniPathway" id="UPA00391"/>
<evidence type="ECO:0000256" key="6">
    <source>
        <dbReference type="ARBA" id="ARBA00022723"/>
    </source>
</evidence>
<organism evidence="11 12">
    <name type="scientific">Thiobaca trueperi</name>
    <dbReference type="NCBI Taxonomy" id="127458"/>
    <lineage>
        <taxon>Bacteria</taxon>
        <taxon>Pseudomonadati</taxon>
        <taxon>Pseudomonadota</taxon>
        <taxon>Gammaproteobacteria</taxon>
        <taxon>Chromatiales</taxon>
        <taxon>Chromatiaceae</taxon>
        <taxon>Thiobaca</taxon>
    </lineage>
</organism>